<name>A0A0T6B4W9_9SCAR</name>
<evidence type="ECO:0000256" key="7">
    <source>
        <dbReference type="RuleBase" id="RU000477"/>
    </source>
</evidence>
<dbReference type="PRINTS" id="PR00783">
    <property type="entry name" value="MINTRINSICP"/>
</dbReference>
<reference evidence="9 10" key="1">
    <citation type="submission" date="2015-09" db="EMBL/GenBank/DDBJ databases">
        <title>Draft genome of the scarab beetle Oryctes borbonicus.</title>
        <authorList>
            <person name="Meyer J.M."/>
            <person name="Markov G.V."/>
            <person name="Baskaran P."/>
            <person name="Herrmann M."/>
            <person name="Sommer R.J."/>
            <person name="Roedelsperger C."/>
        </authorList>
    </citation>
    <scope>NUCLEOTIDE SEQUENCE [LARGE SCALE GENOMIC DNA]</scope>
    <source>
        <strain evidence="9">OB123</strain>
        <tissue evidence="9">Whole animal</tissue>
    </source>
</reference>
<keyword evidence="10" id="KW-1185">Reference proteome</keyword>
<feature type="transmembrane region" description="Helical" evidence="8">
    <location>
        <begin position="144"/>
        <end position="165"/>
    </location>
</feature>
<comment type="similarity">
    <text evidence="2 7">Belongs to the MIP/aquaporin (TC 1.A.8) family.</text>
</comment>
<keyword evidence="5 8" id="KW-1133">Transmembrane helix</keyword>
<evidence type="ECO:0000256" key="8">
    <source>
        <dbReference type="SAM" id="Phobius"/>
    </source>
</evidence>
<keyword evidence="6 8" id="KW-0472">Membrane</keyword>
<dbReference type="GO" id="GO:0015267">
    <property type="term" value="F:channel activity"/>
    <property type="evidence" value="ECO:0007669"/>
    <property type="project" value="InterPro"/>
</dbReference>
<organism evidence="9 10">
    <name type="scientific">Oryctes borbonicus</name>
    <dbReference type="NCBI Taxonomy" id="1629725"/>
    <lineage>
        <taxon>Eukaryota</taxon>
        <taxon>Metazoa</taxon>
        <taxon>Ecdysozoa</taxon>
        <taxon>Arthropoda</taxon>
        <taxon>Hexapoda</taxon>
        <taxon>Insecta</taxon>
        <taxon>Pterygota</taxon>
        <taxon>Neoptera</taxon>
        <taxon>Endopterygota</taxon>
        <taxon>Coleoptera</taxon>
        <taxon>Polyphaga</taxon>
        <taxon>Scarabaeiformia</taxon>
        <taxon>Scarabaeidae</taxon>
        <taxon>Dynastinae</taxon>
        <taxon>Oryctes</taxon>
    </lineage>
</organism>
<dbReference type="PROSITE" id="PS00221">
    <property type="entry name" value="MIP"/>
    <property type="match status" value="1"/>
</dbReference>
<comment type="caution">
    <text evidence="9">The sequence shown here is derived from an EMBL/GenBank/DDBJ whole genome shotgun (WGS) entry which is preliminary data.</text>
</comment>
<dbReference type="InterPro" id="IPR034294">
    <property type="entry name" value="Aquaporin_transptr"/>
</dbReference>
<evidence type="ECO:0000256" key="6">
    <source>
        <dbReference type="ARBA" id="ARBA00023136"/>
    </source>
</evidence>
<feature type="non-terminal residue" evidence="9">
    <location>
        <position position="1"/>
    </location>
</feature>
<dbReference type="Gene3D" id="1.20.1080.10">
    <property type="entry name" value="Glycerol uptake facilitator protein"/>
    <property type="match status" value="1"/>
</dbReference>
<keyword evidence="3 7" id="KW-0813">Transport</keyword>
<evidence type="ECO:0000256" key="1">
    <source>
        <dbReference type="ARBA" id="ARBA00004141"/>
    </source>
</evidence>
<dbReference type="AlphaFoldDB" id="A0A0T6B4W9"/>
<feature type="transmembrane region" description="Helical" evidence="8">
    <location>
        <begin position="25"/>
        <end position="50"/>
    </location>
</feature>
<gene>
    <name evidence="9" type="ORF">AMK59_4240</name>
</gene>
<evidence type="ECO:0000256" key="5">
    <source>
        <dbReference type="ARBA" id="ARBA00022989"/>
    </source>
</evidence>
<comment type="subcellular location">
    <subcellularLocation>
        <location evidence="1">Membrane</location>
        <topology evidence="1">Multi-pass membrane protein</topology>
    </subcellularLocation>
</comment>
<dbReference type="PANTHER" id="PTHR19139">
    <property type="entry name" value="AQUAPORIN TRANSPORTER"/>
    <property type="match status" value="1"/>
</dbReference>
<evidence type="ECO:0000313" key="9">
    <source>
        <dbReference type="EMBL" id="KRT82125.1"/>
    </source>
</evidence>
<dbReference type="SUPFAM" id="SSF81338">
    <property type="entry name" value="Aquaporin-like"/>
    <property type="match status" value="1"/>
</dbReference>
<dbReference type="InterPro" id="IPR023271">
    <property type="entry name" value="Aquaporin-like"/>
</dbReference>
<dbReference type="PANTHER" id="PTHR19139:SF270">
    <property type="entry name" value="ENTOMOGLYCEROPORIN 1-RELATED"/>
    <property type="match status" value="1"/>
</dbReference>
<dbReference type="Pfam" id="PF00230">
    <property type="entry name" value="MIP"/>
    <property type="match status" value="1"/>
</dbReference>
<evidence type="ECO:0000256" key="3">
    <source>
        <dbReference type="ARBA" id="ARBA00022448"/>
    </source>
</evidence>
<protein>
    <recommendedName>
        <fullName evidence="11">Aquaporin</fullName>
    </recommendedName>
</protein>
<evidence type="ECO:0000256" key="2">
    <source>
        <dbReference type="ARBA" id="ARBA00006175"/>
    </source>
</evidence>
<dbReference type="GO" id="GO:0005886">
    <property type="term" value="C:plasma membrane"/>
    <property type="evidence" value="ECO:0007669"/>
    <property type="project" value="TreeGrafter"/>
</dbReference>
<proteinExistence type="inferred from homology"/>
<dbReference type="Proteomes" id="UP000051574">
    <property type="component" value="Unassembled WGS sequence"/>
</dbReference>
<dbReference type="OrthoDB" id="3222at2759"/>
<dbReference type="EMBL" id="LJIG01009915">
    <property type="protein sequence ID" value="KRT82125.1"/>
    <property type="molecule type" value="Genomic_DNA"/>
</dbReference>
<feature type="transmembrane region" description="Helical" evidence="8">
    <location>
        <begin position="103"/>
        <end position="124"/>
    </location>
</feature>
<evidence type="ECO:0000313" key="10">
    <source>
        <dbReference type="Proteomes" id="UP000051574"/>
    </source>
</evidence>
<feature type="transmembrane region" description="Helical" evidence="8">
    <location>
        <begin position="70"/>
        <end position="91"/>
    </location>
</feature>
<evidence type="ECO:0008006" key="11">
    <source>
        <dbReference type="Google" id="ProtNLM"/>
    </source>
</evidence>
<keyword evidence="4 7" id="KW-0812">Transmembrane</keyword>
<evidence type="ECO:0000256" key="4">
    <source>
        <dbReference type="ARBA" id="ARBA00022692"/>
    </source>
</evidence>
<sequence>VGHISGAHLNPAVTIAAIIMRKIDWLLVPFYFVSQLIGALVGYGLIMIVTPNELNANVCVTKVHPLLHDYQGLIIETVITGLLVLMVCATWDGRQSTQTDSVSIRLGLMLSGMFIATSQFTGASINPVRSLAPAIYHNYWKSHWIYWVGPPIGSVIASVIYRFAFYEK</sequence>
<dbReference type="InterPro" id="IPR000425">
    <property type="entry name" value="MIP"/>
</dbReference>
<dbReference type="InterPro" id="IPR022357">
    <property type="entry name" value="MIP_CS"/>
</dbReference>
<accession>A0A0T6B4W9</accession>